<dbReference type="InterPro" id="IPR046342">
    <property type="entry name" value="CBS_dom_sf"/>
</dbReference>
<dbReference type="CDD" id="cd04606">
    <property type="entry name" value="CBS_pair_Mg_transporter"/>
    <property type="match status" value="1"/>
</dbReference>
<protein>
    <submittedName>
        <fullName evidence="3">Membrane protein</fullName>
    </submittedName>
</protein>
<dbReference type="PROSITE" id="PS51371">
    <property type="entry name" value="CBS"/>
    <property type="match status" value="1"/>
</dbReference>
<evidence type="ECO:0000256" key="1">
    <source>
        <dbReference type="PROSITE-ProRule" id="PRU00703"/>
    </source>
</evidence>
<dbReference type="Proteomes" id="UP001317705">
    <property type="component" value="Chromosome"/>
</dbReference>
<dbReference type="RefSeq" id="WP_282003219.1">
    <property type="nucleotide sequence ID" value="NZ_AP027151.1"/>
</dbReference>
<feature type="domain" description="CBS" evidence="2">
    <location>
        <begin position="368"/>
        <end position="422"/>
    </location>
</feature>
<reference evidence="3 4" key="1">
    <citation type="submission" date="2022-12" db="EMBL/GenBank/DDBJ databases">
        <title>Polyphasic characterization of Geotalea uranireducens NIT-SL11 newly isolated from a complex of sewage sludge and microbially reduced graphene oxide.</title>
        <authorList>
            <person name="Xie L."/>
            <person name="Yoshida N."/>
            <person name="Meng L."/>
        </authorList>
    </citation>
    <scope>NUCLEOTIDE SEQUENCE [LARGE SCALE GENOMIC DNA]</scope>
    <source>
        <strain evidence="3 4">NIT-SL11</strain>
    </source>
</reference>
<gene>
    <name evidence="3" type="ORF">GURASL_15600</name>
</gene>
<dbReference type="Gene3D" id="3.10.580.10">
    <property type="entry name" value="CBS-domain"/>
    <property type="match status" value="1"/>
</dbReference>
<name>A0ABN6VT65_9BACT</name>
<dbReference type="EMBL" id="AP027151">
    <property type="protein sequence ID" value="BDV42637.1"/>
    <property type="molecule type" value="Genomic_DNA"/>
</dbReference>
<dbReference type="Gene3D" id="1.25.60.10">
    <property type="entry name" value="MgtE N-terminal domain-like"/>
    <property type="match status" value="1"/>
</dbReference>
<sequence length="422" mass="47798">MTPLNNTPQDQVFFLSDLAGIPVRNLGKKIGKLDDLMIVEHEKVAEVTSLIISRPFGYKSLLVPIGKVDELKNSGIELSLQDVEAFEGEPEENQILLKDHILDKKVIDLDGNEIDVVYDVKLLLRNGRLYATDVDFSRYGLLKRLGLRYVAQFAYHLAEMFKKETIPWTYVQRLPEKIGSFKGNVQLNILKDALPDIHPVDLADILEELSEEQRLAIFNELETDQASDTLEEMEPRVQRSLISSLDKERVADLIDEMTPAQAADVLSVLPTDQADEILDLMEHDETEKIEALLDKQVDTIANLTTKAYVRFLPDVHTDLVIAAYRTVGQESDVLDYIYVVDHDNKLKGVVSLPELLMAKQSTPLSEIMTTQLISLDCNDSITDAEEKFKRYGFSALPVLDEEDTIHGVVPYRDIMQLEHNYS</sequence>
<evidence type="ECO:0000313" key="3">
    <source>
        <dbReference type="EMBL" id="BDV42637.1"/>
    </source>
</evidence>
<evidence type="ECO:0000313" key="4">
    <source>
        <dbReference type="Proteomes" id="UP001317705"/>
    </source>
</evidence>
<proteinExistence type="predicted"/>
<evidence type="ECO:0000259" key="2">
    <source>
        <dbReference type="PROSITE" id="PS51371"/>
    </source>
</evidence>
<keyword evidence="1" id="KW-0129">CBS domain</keyword>
<dbReference type="InterPro" id="IPR006669">
    <property type="entry name" value="MgtE_transporter"/>
</dbReference>
<dbReference type="SMART" id="SM00924">
    <property type="entry name" value="MgtE_N"/>
    <property type="match status" value="1"/>
</dbReference>
<dbReference type="InterPro" id="IPR038076">
    <property type="entry name" value="MgtE_N_sf"/>
</dbReference>
<organism evidence="3 4">
    <name type="scientific">Geotalea uraniireducens</name>
    <dbReference type="NCBI Taxonomy" id="351604"/>
    <lineage>
        <taxon>Bacteria</taxon>
        <taxon>Pseudomonadati</taxon>
        <taxon>Thermodesulfobacteriota</taxon>
        <taxon>Desulfuromonadia</taxon>
        <taxon>Geobacterales</taxon>
        <taxon>Geobacteraceae</taxon>
        <taxon>Geotalea</taxon>
    </lineage>
</organism>
<dbReference type="Pfam" id="PF00571">
    <property type="entry name" value="CBS"/>
    <property type="match status" value="1"/>
</dbReference>
<dbReference type="SUPFAM" id="SSF54631">
    <property type="entry name" value="CBS-domain pair"/>
    <property type="match status" value="1"/>
</dbReference>
<dbReference type="PANTHER" id="PTHR43773:SF1">
    <property type="entry name" value="MAGNESIUM TRANSPORTER MGTE"/>
    <property type="match status" value="1"/>
</dbReference>
<dbReference type="InterPro" id="IPR000644">
    <property type="entry name" value="CBS_dom"/>
</dbReference>
<accession>A0ABN6VT65</accession>
<dbReference type="InterPro" id="IPR006668">
    <property type="entry name" value="Mg_transptr_MgtE_intracell_dom"/>
</dbReference>
<keyword evidence="4" id="KW-1185">Reference proteome</keyword>
<dbReference type="Pfam" id="PF03448">
    <property type="entry name" value="MgtE_N"/>
    <property type="match status" value="1"/>
</dbReference>
<dbReference type="SUPFAM" id="SSF158791">
    <property type="entry name" value="MgtE N-terminal domain-like"/>
    <property type="match status" value="1"/>
</dbReference>
<dbReference type="PANTHER" id="PTHR43773">
    <property type="entry name" value="MAGNESIUM TRANSPORTER MGTE"/>
    <property type="match status" value="1"/>
</dbReference>